<dbReference type="InterPro" id="IPR001584">
    <property type="entry name" value="Integrase_cat-core"/>
</dbReference>
<dbReference type="Gene3D" id="3.30.420.10">
    <property type="entry name" value="Ribonuclease H-like superfamily/Ribonuclease H"/>
    <property type="match status" value="1"/>
</dbReference>
<protein>
    <submittedName>
        <fullName evidence="2">Integrase catalytic domain-containing protein</fullName>
    </submittedName>
</protein>
<proteinExistence type="predicted"/>
<dbReference type="AlphaFoldDB" id="A0A8R1IWS8"/>
<evidence type="ECO:0000259" key="1">
    <source>
        <dbReference type="PROSITE" id="PS50994"/>
    </source>
</evidence>
<keyword evidence="3" id="KW-1185">Reference proteome</keyword>
<organism evidence="2 3">
    <name type="scientific">Caenorhabditis japonica</name>
    <dbReference type="NCBI Taxonomy" id="281687"/>
    <lineage>
        <taxon>Eukaryota</taxon>
        <taxon>Metazoa</taxon>
        <taxon>Ecdysozoa</taxon>
        <taxon>Nematoda</taxon>
        <taxon>Chromadorea</taxon>
        <taxon>Rhabditida</taxon>
        <taxon>Rhabditina</taxon>
        <taxon>Rhabditomorpha</taxon>
        <taxon>Rhabditoidea</taxon>
        <taxon>Rhabditidae</taxon>
        <taxon>Peloderinae</taxon>
        <taxon>Caenorhabditis</taxon>
    </lineage>
</organism>
<dbReference type="GO" id="GO:0003676">
    <property type="term" value="F:nucleic acid binding"/>
    <property type="evidence" value="ECO:0007669"/>
    <property type="project" value="InterPro"/>
</dbReference>
<dbReference type="PROSITE" id="PS50994">
    <property type="entry name" value="INTEGRASE"/>
    <property type="match status" value="1"/>
</dbReference>
<dbReference type="GO" id="GO:0015074">
    <property type="term" value="P:DNA integration"/>
    <property type="evidence" value="ECO:0007669"/>
    <property type="project" value="InterPro"/>
</dbReference>
<evidence type="ECO:0000313" key="2">
    <source>
        <dbReference type="EnsemblMetazoa" id="CJA42742.1"/>
    </source>
</evidence>
<name>A0A8R1IWS8_CAEJA</name>
<reference evidence="2" key="2">
    <citation type="submission" date="2022-06" db="UniProtKB">
        <authorList>
            <consortium name="EnsemblMetazoa"/>
        </authorList>
    </citation>
    <scope>IDENTIFICATION</scope>
    <source>
        <strain evidence="2">DF5081</strain>
    </source>
</reference>
<dbReference type="InterPro" id="IPR050951">
    <property type="entry name" value="Retrovirus_Pol_polyprotein"/>
</dbReference>
<dbReference type="SUPFAM" id="SSF53098">
    <property type="entry name" value="Ribonuclease H-like"/>
    <property type="match status" value="1"/>
</dbReference>
<dbReference type="PANTHER" id="PTHR37984">
    <property type="entry name" value="PROTEIN CBG26694"/>
    <property type="match status" value="1"/>
</dbReference>
<evidence type="ECO:0000313" key="3">
    <source>
        <dbReference type="Proteomes" id="UP000005237"/>
    </source>
</evidence>
<feature type="domain" description="Integrase catalytic" evidence="1">
    <location>
        <begin position="1"/>
        <end position="86"/>
    </location>
</feature>
<dbReference type="Proteomes" id="UP000005237">
    <property type="component" value="Unassembled WGS sequence"/>
</dbReference>
<dbReference type="InterPro" id="IPR012337">
    <property type="entry name" value="RNaseH-like_sf"/>
</dbReference>
<reference evidence="3" key="1">
    <citation type="submission" date="2010-08" db="EMBL/GenBank/DDBJ databases">
        <authorList>
            <consortium name="Caenorhabditis japonica Sequencing Consortium"/>
            <person name="Wilson R.K."/>
        </authorList>
    </citation>
    <scope>NUCLEOTIDE SEQUENCE [LARGE SCALE GENOMIC DNA]</scope>
    <source>
        <strain evidence="3">DF5081</strain>
    </source>
</reference>
<sequence>MLKTMRIEHKMSTPYHHQANGQVERANQTVEGMLRQCEDENEWDVDLQTLVHAYNNSSNATTEVTPYVVMHGKEARSPLKNALPVEDGSTSVEEHVKNVKSNQEMLQKVCVERIEKKTKKRQEAHDRSINDVEIKVGNKVWIRSPRYNKIGKQFLGPYEVKEVEEPNVTVLISGPKTRSNKENTRKIHKNRCKVYKESEK</sequence>
<dbReference type="InterPro" id="IPR036397">
    <property type="entry name" value="RNaseH_sf"/>
</dbReference>
<dbReference type="EnsemblMetazoa" id="CJA42742.1">
    <property type="protein sequence ID" value="CJA42742.1"/>
    <property type="gene ID" value="WBGene00218590"/>
</dbReference>
<dbReference type="PANTHER" id="PTHR37984:SF5">
    <property type="entry name" value="PROTEIN NYNRIN-LIKE"/>
    <property type="match status" value="1"/>
</dbReference>
<accession>A0A8R1IWS8</accession>